<feature type="transmembrane region" description="Helical" evidence="10">
    <location>
        <begin position="153"/>
        <end position="172"/>
    </location>
</feature>
<dbReference type="PANTHER" id="PTHR21137:SF35">
    <property type="entry name" value="ODORANT RECEPTOR 19A-RELATED"/>
    <property type="match status" value="1"/>
</dbReference>
<keyword evidence="8 10" id="KW-0675">Receptor</keyword>
<evidence type="ECO:0000256" key="7">
    <source>
        <dbReference type="ARBA" id="ARBA00023136"/>
    </source>
</evidence>
<keyword evidence="2" id="KW-1003">Cell membrane</keyword>
<evidence type="ECO:0000256" key="6">
    <source>
        <dbReference type="ARBA" id="ARBA00022989"/>
    </source>
</evidence>
<dbReference type="GO" id="GO:0004984">
    <property type="term" value="F:olfactory receptor activity"/>
    <property type="evidence" value="ECO:0007669"/>
    <property type="project" value="InterPro"/>
</dbReference>
<evidence type="ECO:0000256" key="1">
    <source>
        <dbReference type="ARBA" id="ARBA00004651"/>
    </source>
</evidence>
<feature type="transmembrane region" description="Helical" evidence="10">
    <location>
        <begin position="390"/>
        <end position="414"/>
    </location>
</feature>
<comment type="subcellular location">
    <subcellularLocation>
        <location evidence="1 10">Cell membrane</location>
        <topology evidence="1 10">Multi-pass membrane protein</topology>
    </subcellularLocation>
</comment>
<name>A0A6M3GRW8_GLYPY</name>
<keyword evidence="3 10" id="KW-0716">Sensory transduction</keyword>
<accession>A0A6M3GRW8</accession>
<sequence>MQLRKKIGKYIDKIRKYGPGYSDFPTVIQNVTNLLRLLTLNIDSRNKKPIPIFFYILTVTAAAAYAYVFAISATWFILNRCLATGDVIRAIIMFSLSISSEIGNSKFFYIYIYRDIVRKIVSQSLESYAGIAPGSRYSRNVLRFMRRAKVRAIAFWVVIMGNGVVYVAKSILTPGRHFMEDVFTIYGLEPIEKSPNYEIGYTLIIASVWFLCYVPANVTALLIIIAGFIEAQMLALTQELLHIWPDAESHYKKHKYSIQNRENFIDANYKQQILNAYANNKLHDIIKKHANNVHLLQLLEEVFKGAIALEFMLLILGLIAELLGGLKNTYLEIPYAFVQVAMDCWTGQRLIDASSAFAAAVYASNWERFDVTNMKTVLMMLGSSQKTMKLSAGGVATLSGACLMSVVKSIYSAYTTLQTTLK</sequence>
<evidence type="ECO:0000256" key="8">
    <source>
        <dbReference type="ARBA" id="ARBA00023170"/>
    </source>
</evidence>
<keyword evidence="4 10" id="KW-0812">Transmembrane</keyword>
<dbReference type="GO" id="GO:0007165">
    <property type="term" value="P:signal transduction"/>
    <property type="evidence" value="ECO:0007669"/>
    <property type="project" value="UniProtKB-KW"/>
</dbReference>
<evidence type="ECO:0000313" key="11">
    <source>
        <dbReference type="EMBL" id="QIJ45810.1"/>
    </source>
</evidence>
<evidence type="ECO:0000256" key="4">
    <source>
        <dbReference type="ARBA" id="ARBA00022692"/>
    </source>
</evidence>
<evidence type="ECO:0000256" key="10">
    <source>
        <dbReference type="RuleBase" id="RU351113"/>
    </source>
</evidence>
<dbReference type="GO" id="GO:0005549">
    <property type="term" value="F:odorant binding"/>
    <property type="evidence" value="ECO:0007669"/>
    <property type="project" value="InterPro"/>
</dbReference>
<feature type="transmembrane region" description="Helical" evidence="10">
    <location>
        <begin position="90"/>
        <end position="112"/>
    </location>
</feature>
<dbReference type="AlphaFoldDB" id="A0A6M3GRW8"/>
<dbReference type="EMBL" id="MK821023">
    <property type="protein sequence ID" value="QIJ45810.1"/>
    <property type="molecule type" value="mRNA"/>
</dbReference>
<comment type="similarity">
    <text evidence="10">Belongs to the insect chemoreceptor superfamily. Heteromeric odorant receptor channel (TC 1.A.69) family.</text>
</comment>
<protein>
    <recommendedName>
        <fullName evidence="10">Odorant receptor</fullName>
    </recommendedName>
</protein>
<comment type="caution">
    <text evidence="10">Lacks conserved residue(s) required for the propagation of feature annotation.</text>
</comment>
<feature type="transmembrane region" description="Helical" evidence="10">
    <location>
        <begin position="52"/>
        <end position="78"/>
    </location>
</feature>
<keyword evidence="9 10" id="KW-0807">Transducer</keyword>
<keyword evidence="5 10" id="KW-0552">Olfaction</keyword>
<evidence type="ECO:0000256" key="3">
    <source>
        <dbReference type="ARBA" id="ARBA00022606"/>
    </source>
</evidence>
<dbReference type="PANTHER" id="PTHR21137">
    <property type="entry name" value="ODORANT RECEPTOR"/>
    <property type="match status" value="1"/>
</dbReference>
<gene>
    <name evidence="11" type="primary">OR32</name>
</gene>
<dbReference type="InterPro" id="IPR004117">
    <property type="entry name" value="7tm6_olfct_rcpt"/>
</dbReference>
<feature type="transmembrane region" description="Helical" evidence="10">
    <location>
        <begin position="199"/>
        <end position="229"/>
    </location>
</feature>
<keyword evidence="7 10" id="KW-0472">Membrane</keyword>
<evidence type="ECO:0000256" key="5">
    <source>
        <dbReference type="ARBA" id="ARBA00022725"/>
    </source>
</evidence>
<dbReference type="Pfam" id="PF02949">
    <property type="entry name" value="7tm_6"/>
    <property type="match status" value="1"/>
</dbReference>
<evidence type="ECO:0000256" key="2">
    <source>
        <dbReference type="ARBA" id="ARBA00022475"/>
    </source>
</evidence>
<dbReference type="GO" id="GO:0005886">
    <property type="term" value="C:plasma membrane"/>
    <property type="evidence" value="ECO:0007669"/>
    <property type="project" value="UniProtKB-SubCell"/>
</dbReference>
<keyword evidence="6 10" id="KW-1133">Transmembrane helix</keyword>
<organism evidence="11">
    <name type="scientific">Glyphodes pyloalis</name>
    <name type="common">Lesser mulberry snout moth</name>
    <dbReference type="NCBI Taxonomy" id="1242752"/>
    <lineage>
        <taxon>Eukaryota</taxon>
        <taxon>Metazoa</taxon>
        <taxon>Ecdysozoa</taxon>
        <taxon>Arthropoda</taxon>
        <taxon>Hexapoda</taxon>
        <taxon>Insecta</taxon>
        <taxon>Pterygota</taxon>
        <taxon>Neoptera</taxon>
        <taxon>Endopterygota</taxon>
        <taxon>Lepidoptera</taxon>
        <taxon>Glossata</taxon>
        <taxon>Ditrysia</taxon>
        <taxon>Pyraloidea</taxon>
        <taxon>Crambidae</taxon>
        <taxon>Spilomelinae</taxon>
        <taxon>Glyphodes</taxon>
    </lineage>
</organism>
<evidence type="ECO:0000256" key="9">
    <source>
        <dbReference type="ARBA" id="ARBA00023224"/>
    </source>
</evidence>
<proteinExistence type="evidence at transcript level"/>
<reference evidence="11" key="1">
    <citation type="submission" date="2019-04" db="EMBL/GenBank/DDBJ databases">
        <authorList>
            <person name="Sheng S."/>
        </authorList>
    </citation>
    <scope>NUCLEOTIDE SEQUENCE</scope>
</reference>